<evidence type="ECO:0000256" key="4">
    <source>
        <dbReference type="ARBA" id="ARBA00023125"/>
    </source>
</evidence>
<evidence type="ECO:0000313" key="8">
    <source>
        <dbReference type="Proteomes" id="UP000315369"/>
    </source>
</evidence>
<dbReference type="AlphaFoldDB" id="A0A540X4P2"/>
<dbReference type="Gene3D" id="1.10.10.10">
    <property type="entry name" value="Winged helix-like DNA-binding domain superfamily/Winged helix DNA-binding domain"/>
    <property type="match status" value="1"/>
</dbReference>
<sequence>MSSPHRISLMRDGDALSEVCRRLGPAIYRRCLKILRNPDEAADACQKVYMQLVRHRSRLPPEPEQLRWVYVVATRVCFAQLRDDAWETASGAELNHDAPAPTDSFAEVADRQMALKALSCATEHERMVAWLVLVDGHSQEEAAELLSLSRKTVGKRIQLFLANARRGVFE</sequence>
<dbReference type="SUPFAM" id="SSF88659">
    <property type="entry name" value="Sigma3 and sigma4 domains of RNA polymerase sigma factors"/>
    <property type="match status" value="1"/>
</dbReference>
<protein>
    <submittedName>
        <fullName evidence="7">Sigma-70 family RNA polymerase sigma factor</fullName>
    </submittedName>
</protein>
<accession>A0A540X4P2</accession>
<dbReference type="InterPro" id="IPR007627">
    <property type="entry name" value="RNA_pol_sigma70_r2"/>
</dbReference>
<evidence type="ECO:0000256" key="5">
    <source>
        <dbReference type="ARBA" id="ARBA00023163"/>
    </source>
</evidence>
<dbReference type="InterPro" id="IPR013325">
    <property type="entry name" value="RNA_pol_sigma_r2"/>
</dbReference>
<dbReference type="NCBIfam" id="TIGR02937">
    <property type="entry name" value="sigma70-ECF"/>
    <property type="match status" value="1"/>
</dbReference>
<reference evidence="7 8" key="1">
    <citation type="submission" date="2019-06" db="EMBL/GenBank/DDBJ databases">
        <authorList>
            <person name="Livingstone P."/>
            <person name="Whitworth D."/>
        </authorList>
    </citation>
    <scope>NUCLEOTIDE SEQUENCE [LARGE SCALE GENOMIC DNA]</scope>
    <source>
        <strain evidence="7 8">AM401</strain>
    </source>
</reference>
<organism evidence="7 8">
    <name type="scientific">Myxococcus llanfairpwllgwyngyllgogerychwyrndrobwllllantysiliogogogochensis</name>
    <dbReference type="NCBI Taxonomy" id="2590453"/>
    <lineage>
        <taxon>Bacteria</taxon>
        <taxon>Pseudomonadati</taxon>
        <taxon>Myxococcota</taxon>
        <taxon>Myxococcia</taxon>
        <taxon>Myxococcales</taxon>
        <taxon>Cystobacterineae</taxon>
        <taxon>Myxococcaceae</taxon>
        <taxon>Myxococcus</taxon>
    </lineage>
</organism>
<dbReference type="InterPro" id="IPR036388">
    <property type="entry name" value="WH-like_DNA-bd_sf"/>
</dbReference>
<dbReference type="GO" id="GO:0003677">
    <property type="term" value="F:DNA binding"/>
    <property type="evidence" value="ECO:0007669"/>
    <property type="project" value="UniProtKB-KW"/>
</dbReference>
<gene>
    <name evidence="7" type="ORF">FJV41_09390</name>
</gene>
<evidence type="ECO:0000256" key="3">
    <source>
        <dbReference type="ARBA" id="ARBA00023082"/>
    </source>
</evidence>
<evidence type="ECO:0000256" key="2">
    <source>
        <dbReference type="ARBA" id="ARBA00023015"/>
    </source>
</evidence>
<dbReference type="InterPro" id="IPR014284">
    <property type="entry name" value="RNA_pol_sigma-70_dom"/>
</dbReference>
<feature type="domain" description="RNA polymerase sigma-70 region 2" evidence="6">
    <location>
        <begin position="21"/>
        <end position="86"/>
    </location>
</feature>
<dbReference type="OrthoDB" id="270156at2"/>
<dbReference type="EMBL" id="VIFM01000027">
    <property type="protein sequence ID" value="TQF16218.1"/>
    <property type="molecule type" value="Genomic_DNA"/>
</dbReference>
<keyword evidence="3" id="KW-0731">Sigma factor</keyword>
<comment type="similarity">
    <text evidence="1">Belongs to the sigma-70 factor family. ECF subfamily.</text>
</comment>
<keyword evidence="8" id="KW-1185">Reference proteome</keyword>
<dbReference type="PANTHER" id="PTHR43133">
    <property type="entry name" value="RNA POLYMERASE ECF-TYPE SIGMA FACTO"/>
    <property type="match status" value="1"/>
</dbReference>
<evidence type="ECO:0000259" key="6">
    <source>
        <dbReference type="Pfam" id="PF04542"/>
    </source>
</evidence>
<keyword evidence="2" id="KW-0805">Transcription regulation</keyword>
<dbReference type="GO" id="GO:0016987">
    <property type="term" value="F:sigma factor activity"/>
    <property type="evidence" value="ECO:0007669"/>
    <property type="project" value="UniProtKB-KW"/>
</dbReference>
<dbReference type="Gene3D" id="1.10.1740.10">
    <property type="match status" value="1"/>
</dbReference>
<dbReference type="PANTHER" id="PTHR43133:SF8">
    <property type="entry name" value="RNA POLYMERASE SIGMA FACTOR HI_1459-RELATED"/>
    <property type="match status" value="1"/>
</dbReference>
<evidence type="ECO:0000256" key="1">
    <source>
        <dbReference type="ARBA" id="ARBA00010641"/>
    </source>
</evidence>
<dbReference type="GO" id="GO:0006352">
    <property type="term" value="P:DNA-templated transcription initiation"/>
    <property type="evidence" value="ECO:0007669"/>
    <property type="project" value="InterPro"/>
</dbReference>
<name>A0A540X4P2_9BACT</name>
<evidence type="ECO:0000313" key="7">
    <source>
        <dbReference type="EMBL" id="TQF16218.1"/>
    </source>
</evidence>
<dbReference type="Proteomes" id="UP000315369">
    <property type="component" value="Unassembled WGS sequence"/>
</dbReference>
<dbReference type="SUPFAM" id="SSF88946">
    <property type="entry name" value="Sigma2 domain of RNA polymerase sigma factors"/>
    <property type="match status" value="1"/>
</dbReference>
<proteinExistence type="inferred from homology"/>
<dbReference type="InterPro" id="IPR039425">
    <property type="entry name" value="RNA_pol_sigma-70-like"/>
</dbReference>
<comment type="caution">
    <text evidence="7">The sequence shown here is derived from an EMBL/GenBank/DDBJ whole genome shotgun (WGS) entry which is preliminary data.</text>
</comment>
<dbReference type="InterPro" id="IPR013324">
    <property type="entry name" value="RNA_pol_sigma_r3/r4-like"/>
</dbReference>
<keyword evidence="5" id="KW-0804">Transcription</keyword>
<dbReference type="Pfam" id="PF04542">
    <property type="entry name" value="Sigma70_r2"/>
    <property type="match status" value="1"/>
</dbReference>
<keyword evidence="4" id="KW-0238">DNA-binding</keyword>